<dbReference type="EMBL" id="CAXAMM010012002">
    <property type="protein sequence ID" value="CAK9027655.1"/>
    <property type="molecule type" value="Genomic_DNA"/>
</dbReference>
<keyword evidence="1" id="KW-1133">Transmembrane helix</keyword>
<comment type="caution">
    <text evidence="2">The sequence shown here is derived from an EMBL/GenBank/DDBJ whole genome shotgun (WGS) entry which is preliminary data.</text>
</comment>
<feature type="transmembrane region" description="Helical" evidence="1">
    <location>
        <begin position="12"/>
        <end position="35"/>
    </location>
</feature>
<organism evidence="2 3">
    <name type="scientific">Durusdinium trenchii</name>
    <dbReference type="NCBI Taxonomy" id="1381693"/>
    <lineage>
        <taxon>Eukaryota</taxon>
        <taxon>Sar</taxon>
        <taxon>Alveolata</taxon>
        <taxon>Dinophyceae</taxon>
        <taxon>Suessiales</taxon>
        <taxon>Symbiodiniaceae</taxon>
        <taxon>Durusdinium</taxon>
    </lineage>
</organism>
<evidence type="ECO:0000256" key="1">
    <source>
        <dbReference type="SAM" id="Phobius"/>
    </source>
</evidence>
<reference evidence="2 3" key="1">
    <citation type="submission" date="2024-02" db="EMBL/GenBank/DDBJ databases">
        <authorList>
            <person name="Chen Y."/>
            <person name="Shah S."/>
            <person name="Dougan E. K."/>
            <person name="Thang M."/>
            <person name="Chan C."/>
        </authorList>
    </citation>
    <scope>NUCLEOTIDE SEQUENCE [LARGE SCALE GENOMIC DNA]</scope>
</reference>
<feature type="transmembrane region" description="Helical" evidence="1">
    <location>
        <begin position="151"/>
        <end position="172"/>
    </location>
</feature>
<evidence type="ECO:0000313" key="3">
    <source>
        <dbReference type="Proteomes" id="UP001642464"/>
    </source>
</evidence>
<accession>A0ABP0KLF0</accession>
<sequence>MSGEAAETRAVKWLCAVLFALVLIIWLLPLLAIWLDEATVQRQPLDQLLTLDQRVFEESLMTRLIGSESEFMPAKCINIIPHDAVASAQLAEDCTTWCHEALGSNSATPYMLSPLHVIRIMRSSLSDTFLMCYKAQTASWALRWMPEWYSVYLYAMLYGSISIVFFWCRWLATSPVRNSDLGPSNQYVIIQNDSGQLPLLCPDRIGFKRHLWLEAFFVWLEPFGDVVSILSLFRIGQPFPGMFMSIGCAIPCVWAVDLFQIRGALAIADSLRQGFANKQWVTHKAIELSEIFICTSVQVYILLAMHVEIMHLSTVLPLPALFTRCLRQPGLSVRAEGTRTKDHPKQRVTTDC</sequence>
<evidence type="ECO:0000313" key="2">
    <source>
        <dbReference type="EMBL" id="CAK9027655.1"/>
    </source>
</evidence>
<name>A0ABP0KLF0_9DINO</name>
<keyword evidence="3" id="KW-1185">Reference proteome</keyword>
<protein>
    <submittedName>
        <fullName evidence="2">Zinc finger HIT domain-containing protein 2</fullName>
    </submittedName>
</protein>
<dbReference type="Proteomes" id="UP001642464">
    <property type="component" value="Unassembled WGS sequence"/>
</dbReference>
<proteinExistence type="predicted"/>
<keyword evidence="1" id="KW-0472">Membrane</keyword>
<keyword evidence="1" id="KW-0812">Transmembrane</keyword>
<gene>
    <name evidence="2" type="ORF">SCF082_LOCUS18017</name>
</gene>